<comment type="caution">
    <text evidence="1">The sequence shown here is derived from an EMBL/GenBank/DDBJ whole genome shotgun (WGS) entry which is preliminary data.</text>
</comment>
<dbReference type="AlphaFoldDB" id="A0A9D5C109"/>
<dbReference type="OrthoDB" id="194358at2759"/>
<dbReference type="Proteomes" id="UP001085076">
    <property type="component" value="Miscellaneous, Linkage group lg09"/>
</dbReference>
<accession>A0A9D5C109</accession>
<reference evidence="1" key="2">
    <citation type="journal article" date="2022" name="Hortic Res">
        <title>The genome of Dioscorea zingiberensis sheds light on the biosynthesis, origin and evolution of the medicinally important diosgenin saponins.</title>
        <authorList>
            <person name="Li Y."/>
            <person name="Tan C."/>
            <person name="Li Z."/>
            <person name="Guo J."/>
            <person name="Li S."/>
            <person name="Chen X."/>
            <person name="Wang C."/>
            <person name="Dai X."/>
            <person name="Yang H."/>
            <person name="Song W."/>
            <person name="Hou L."/>
            <person name="Xu J."/>
            <person name="Tong Z."/>
            <person name="Xu A."/>
            <person name="Yuan X."/>
            <person name="Wang W."/>
            <person name="Yang Q."/>
            <person name="Chen L."/>
            <person name="Sun Z."/>
            <person name="Wang K."/>
            <person name="Pan B."/>
            <person name="Chen J."/>
            <person name="Bao Y."/>
            <person name="Liu F."/>
            <person name="Qi X."/>
            <person name="Gang D.R."/>
            <person name="Wen J."/>
            <person name="Li J."/>
        </authorList>
    </citation>
    <scope>NUCLEOTIDE SEQUENCE</scope>
    <source>
        <strain evidence="1">Dzin_1.0</strain>
    </source>
</reference>
<keyword evidence="2" id="KW-1185">Reference proteome</keyword>
<name>A0A9D5C109_9LILI</name>
<organism evidence="1 2">
    <name type="scientific">Dioscorea zingiberensis</name>
    <dbReference type="NCBI Taxonomy" id="325984"/>
    <lineage>
        <taxon>Eukaryota</taxon>
        <taxon>Viridiplantae</taxon>
        <taxon>Streptophyta</taxon>
        <taxon>Embryophyta</taxon>
        <taxon>Tracheophyta</taxon>
        <taxon>Spermatophyta</taxon>
        <taxon>Magnoliopsida</taxon>
        <taxon>Liliopsida</taxon>
        <taxon>Dioscoreales</taxon>
        <taxon>Dioscoreaceae</taxon>
        <taxon>Dioscorea</taxon>
    </lineage>
</organism>
<evidence type="ECO:0000313" key="1">
    <source>
        <dbReference type="EMBL" id="KAJ0964451.1"/>
    </source>
</evidence>
<reference evidence="1" key="1">
    <citation type="submission" date="2021-03" db="EMBL/GenBank/DDBJ databases">
        <authorList>
            <person name="Li Z."/>
            <person name="Yang C."/>
        </authorList>
    </citation>
    <scope>NUCLEOTIDE SEQUENCE</scope>
    <source>
        <strain evidence="1">Dzin_1.0</strain>
        <tissue evidence="1">Leaf</tissue>
    </source>
</reference>
<sequence>MQNSLYEDQLAFFTTRKVEAYEELTGDGGPSDVKVALFNQTEIAFVLIDHGASVECKNDQESCILDYLGTVEATKKAVVDVPFDFTAFRPSLLICISNNYSLSLPKSFERAITNKALYYYLPTKNDSCNLSLPKFVDRAAAIAHCYSYFTNKELQLGRRNVDIFVDRGAHSGYMLALISFCWKCSNTTL</sequence>
<protein>
    <submittedName>
        <fullName evidence="1">Uncharacterized protein</fullName>
    </submittedName>
</protein>
<gene>
    <name evidence="1" type="ORF">J5N97_029573</name>
</gene>
<evidence type="ECO:0000313" key="2">
    <source>
        <dbReference type="Proteomes" id="UP001085076"/>
    </source>
</evidence>
<proteinExistence type="predicted"/>
<dbReference type="EMBL" id="JAGGNH010000009">
    <property type="protein sequence ID" value="KAJ0964451.1"/>
    <property type="molecule type" value="Genomic_DNA"/>
</dbReference>